<proteinExistence type="predicted"/>
<dbReference type="EMBL" id="MU004181">
    <property type="protein sequence ID" value="KAF2502300.1"/>
    <property type="molecule type" value="Genomic_DNA"/>
</dbReference>
<dbReference type="OrthoDB" id="62952at2759"/>
<organism evidence="1 2">
    <name type="scientific">Lophium mytilinum</name>
    <dbReference type="NCBI Taxonomy" id="390894"/>
    <lineage>
        <taxon>Eukaryota</taxon>
        <taxon>Fungi</taxon>
        <taxon>Dikarya</taxon>
        <taxon>Ascomycota</taxon>
        <taxon>Pezizomycotina</taxon>
        <taxon>Dothideomycetes</taxon>
        <taxon>Pleosporomycetidae</taxon>
        <taxon>Mytilinidiales</taxon>
        <taxon>Mytilinidiaceae</taxon>
        <taxon>Lophium</taxon>
    </lineage>
</organism>
<accession>A0A6A6REY7</accession>
<dbReference type="AlphaFoldDB" id="A0A6A6REY7"/>
<name>A0A6A6REY7_9PEZI</name>
<evidence type="ECO:0000313" key="2">
    <source>
        <dbReference type="Proteomes" id="UP000799750"/>
    </source>
</evidence>
<gene>
    <name evidence="1" type="ORF">BU16DRAFT_611982</name>
</gene>
<protein>
    <submittedName>
        <fullName evidence="1">Uncharacterized protein</fullName>
    </submittedName>
</protein>
<sequence>MNLPKAKRARFDSQRATANLHRDYSAETLENIRRLLGGQPEPHEDIIPFPFLKLPKDVRLEIYDFVFESRQSSDRNALALRLACRQIHSECTKIAFAKTTFVIKPIPRKRKRHPAELTKLAKRTRENLRPELLVDEYYITSLHTRLNTLPAHLVASLGRLRIVNGHATFSDAAGGTIAARLPNLAIVTFFTSHGGLLPPGFDMFMSHFSSRVNGSLVVKMTRPAMFHTTPTYVDQWLELIQHKHLAEGWQVKRDVEAELTGGTTLMIYSQWTKVCSKHPTNSGGKRTAHRIRLLS</sequence>
<keyword evidence="2" id="KW-1185">Reference proteome</keyword>
<dbReference type="PANTHER" id="PTHR42085:SF2">
    <property type="entry name" value="F-BOX DOMAIN-CONTAINING PROTEIN"/>
    <property type="match status" value="1"/>
</dbReference>
<reference evidence="1" key="1">
    <citation type="journal article" date="2020" name="Stud. Mycol.">
        <title>101 Dothideomycetes genomes: a test case for predicting lifestyles and emergence of pathogens.</title>
        <authorList>
            <person name="Haridas S."/>
            <person name="Albert R."/>
            <person name="Binder M."/>
            <person name="Bloem J."/>
            <person name="Labutti K."/>
            <person name="Salamov A."/>
            <person name="Andreopoulos B."/>
            <person name="Baker S."/>
            <person name="Barry K."/>
            <person name="Bills G."/>
            <person name="Bluhm B."/>
            <person name="Cannon C."/>
            <person name="Castanera R."/>
            <person name="Culley D."/>
            <person name="Daum C."/>
            <person name="Ezra D."/>
            <person name="Gonzalez J."/>
            <person name="Henrissat B."/>
            <person name="Kuo A."/>
            <person name="Liang C."/>
            <person name="Lipzen A."/>
            <person name="Lutzoni F."/>
            <person name="Magnuson J."/>
            <person name="Mondo S."/>
            <person name="Nolan M."/>
            <person name="Ohm R."/>
            <person name="Pangilinan J."/>
            <person name="Park H.-J."/>
            <person name="Ramirez L."/>
            <person name="Alfaro M."/>
            <person name="Sun H."/>
            <person name="Tritt A."/>
            <person name="Yoshinaga Y."/>
            <person name="Zwiers L.-H."/>
            <person name="Turgeon B."/>
            <person name="Goodwin S."/>
            <person name="Spatafora J."/>
            <person name="Crous P."/>
            <person name="Grigoriev I."/>
        </authorList>
    </citation>
    <scope>NUCLEOTIDE SEQUENCE</scope>
    <source>
        <strain evidence="1">CBS 269.34</strain>
    </source>
</reference>
<dbReference type="InterPro" id="IPR038883">
    <property type="entry name" value="AN11006-like"/>
</dbReference>
<evidence type="ECO:0000313" key="1">
    <source>
        <dbReference type="EMBL" id="KAF2502300.1"/>
    </source>
</evidence>
<dbReference type="PANTHER" id="PTHR42085">
    <property type="entry name" value="F-BOX DOMAIN-CONTAINING PROTEIN"/>
    <property type="match status" value="1"/>
</dbReference>
<dbReference type="Proteomes" id="UP000799750">
    <property type="component" value="Unassembled WGS sequence"/>
</dbReference>